<keyword evidence="1" id="KW-1133">Transmembrane helix</keyword>
<evidence type="ECO:0000256" key="1">
    <source>
        <dbReference type="SAM" id="Phobius"/>
    </source>
</evidence>
<keyword evidence="1" id="KW-0472">Membrane</keyword>
<organism evidence="2 3">
    <name type="scientific">Streptosporangium brasiliense</name>
    <dbReference type="NCBI Taxonomy" id="47480"/>
    <lineage>
        <taxon>Bacteria</taxon>
        <taxon>Bacillati</taxon>
        <taxon>Actinomycetota</taxon>
        <taxon>Actinomycetes</taxon>
        <taxon>Streptosporangiales</taxon>
        <taxon>Streptosporangiaceae</taxon>
        <taxon>Streptosporangium</taxon>
    </lineage>
</organism>
<dbReference type="RefSeq" id="WP_306862423.1">
    <property type="nucleotide sequence ID" value="NZ_JAUSRB010000002.1"/>
</dbReference>
<dbReference type="Proteomes" id="UP001230426">
    <property type="component" value="Unassembled WGS sequence"/>
</dbReference>
<dbReference type="EMBL" id="JAUSRB010000002">
    <property type="protein sequence ID" value="MDP9864501.1"/>
    <property type="molecule type" value="Genomic_DNA"/>
</dbReference>
<proteinExistence type="predicted"/>
<evidence type="ECO:0000313" key="2">
    <source>
        <dbReference type="EMBL" id="MDP9864501.1"/>
    </source>
</evidence>
<reference evidence="2 3" key="1">
    <citation type="submission" date="2023-07" db="EMBL/GenBank/DDBJ databases">
        <title>Sequencing the genomes of 1000 actinobacteria strains.</title>
        <authorList>
            <person name="Klenk H.-P."/>
        </authorList>
    </citation>
    <scope>NUCLEOTIDE SEQUENCE [LARGE SCALE GENOMIC DNA]</scope>
    <source>
        <strain evidence="2 3">DSM 44109</strain>
    </source>
</reference>
<evidence type="ECO:0000313" key="3">
    <source>
        <dbReference type="Proteomes" id="UP001230426"/>
    </source>
</evidence>
<feature type="transmembrane region" description="Helical" evidence="1">
    <location>
        <begin position="158"/>
        <end position="176"/>
    </location>
</feature>
<protein>
    <submittedName>
        <fullName evidence="2">Uncharacterized protein</fullName>
    </submittedName>
</protein>
<sequence>MDWVKTALSVGTTIGKIAGMLQGNDSGLIHFGPTGSGVNPAIGQAVFFLDKTGQCWVGNQGETQLGISFPSGRGELPPPNTYVINPYTKYPITSAFNVYAQGEQDHFVITPLEVPSPSGARMSPHATVQAQAANVPAGVEFSLGPYITVKVNASDRTILVTILGGLALLGIVLLNINGAGDTVARLTNIGLPGDQNGGTKSMTVPIPAGVEVSRGLQFIDITVAIQDFETLLKDFPHENADLLEPLSEEDRQRILAYTEA</sequence>
<accession>A0ABT9R6K7</accession>
<gene>
    <name evidence="2" type="ORF">J2S55_003767</name>
</gene>
<keyword evidence="3" id="KW-1185">Reference proteome</keyword>
<comment type="caution">
    <text evidence="2">The sequence shown here is derived from an EMBL/GenBank/DDBJ whole genome shotgun (WGS) entry which is preliminary data.</text>
</comment>
<keyword evidence="1" id="KW-0812">Transmembrane</keyword>
<name>A0ABT9R6K7_9ACTN</name>